<evidence type="ECO:0000313" key="1">
    <source>
        <dbReference type="EMBL" id="MBE6510159.1"/>
    </source>
</evidence>
<protein>
    <submittedName>
        <fullName evidence="1">Uncharacterized protein</fullName>
    </submittedName>
</protein>
<organism evidence="1 2">
    <name type="scientific">Methanobrevibacter millerae</name>
    <dbReference type="NCBI Taxonomy" id="230361"/>
    <lineage>
        <taxon>Archaea</taxon>
        <taxon>Methanobacteriati</taxon>
        <taxon>Methanobacteriota</taxon>
        <taxon>Methanomada group</taxon>
        <taxon>Methanobacteria</taxon>
        <taxon>Methanobacteriales</taxon>
        <taxon>Methanobacteriaceae</taxon>
        <taxon>Methanobrevibacter</taxon>
    </lineage>
</organism>
<dbReference type="Proteomes" id="UP000713479">
    <property type="component" value="Unassembled WGS sequence"/>
</dbReference>
<proteinExistence type="predicted"/>
<sequence length="182" mass="21547">MTKFEREIFHNRDKKYKLSLIYHIQYIFDLYGMEETALQVIPTEYIDNEFSNKILDFAVECKSGNIYDIECESLEVNEKTGNKTWKYVKELYSRYDNDIYSVIIALAENNEHPIKKIGTTTHKPIIWEMKKFNGDKYLNSIRKKFNDNEELTSHDCAIIETIPDMKNTGKTDTIVEELCYIL</sequence>
<dbReference type="AlphaFoldDB" id="A0A8T3VRE8"/>
<accession>A0A8T3VRE8</accession>
<evidence type="ECO:0000313" key="2">
    <source>
        <dbReference type="Proteomes" id="UP000713479"/>
    </source>
</evidence>
<comment type="caution">
    <text evidence="1">The sequence shown here is derived from an EMBL/GenBank/DDBJ whole genome shotgun (WGS) entry which is preliminary data.</text>
</comment>
<dbReference type="EMBL" id="SUTF01000003">
    <property type="protein sequence ID" value="MBE6510159.1"/>
    <property type="molecule type" value="Genomic_DNA"/>
</dbReference>
<gene>
    <name evidence="1" type="ORF">E7Z74_02645</name>
</gene>
<reference evidence="1" key="1">
    <citation type="submission" date="2019-04" db="EMBL/GenBank/DDBJ databases">
        <title>Evolution of Biomass-Degrading Anaerobic Consortia Revealed by Metagenomics.</title>
        <authorList>
            <person name="Peng X."/>
        </authorList>
    </citation>
    <scope>NUCLEOTIDE SEQUENCE</scope>
    <source>
        <strain evidence="1">SIG13</strain>
    </source>
</reference>
<name>A0A8T3VRE8_9EURY</name>